<dbReference type="GO" id="GO:0048471">
    <property type="term" value="C:perinuclear region of cytoplasm"/>
    <property type="evidence" value="ECO:0007669"/>
    <property type="project" value="TreeGrafter"/>
</dbReference>
<keyword evidence="2" id="KW-1185">Reference proteome</keyword>
<protein>
    <submittedName>
        <fullName evidence="1">Predicted protein</fullName>
    </submittedName>
</protein>
<sequence length="230" mass="26002">MKAKKKNLVLQGQEIFSSDVCFEIISIIDDSWFILKNCSLISKQFFNVIKERSKLFIEFKTKFTETRIELFMKSQFMNSIVNVKFSKMLFDSIEKAKFITEMKQLTLLDIGGNQIGDEGIKPISKMKQLTSLYVYNNQIGVAGAKYIGEMKQLTSLTISGNYIGDTGAKFISEMKQLTSLNTCYNEIGVEGAKSISEMKQLTSLEIGGNRVGDEGAKFLIEMKRLKSLDI</sequence>
<dbReference type="AlphaFoldDB" id="D2W1V0"/>
<dbReference type="InterPro" id="IPR001611">
    <property type="entry name" value="Leu-rich_rpt"/>
</dbReference>
<dbReference type="PANTHER" id="PTHR24113">
    <property type="entry name" value="RAN GTPASE-ACTIVATING PROTEIN 1"/>
    <property type="match status" value="1"/>
</dbReference>
<dbReference type="SUPFAM" id="SSF52047">
    <property type="entry name" value="RNI-like"/>
    <property type="match status" value="1"/>
</dbReference>
<dbReference type="eggNOG" id="KOG1947">
    <property type="taxonomic scope" value="Eukaryota"/>
</dbReference>
<accession>D2W1V0</accession>
<dbReference type="Pfam" id="PF13516">
    <property type="entry name" value="LRR_6"/>
    <property type="match status" value="1"/>
</dbReference>
<dbReference type="Pfam" id="PF13855">
    <property type="entry name" value="LRR_8"/>
    <property type="match status" value="1"/>
</dbReference>
<dbReference type="GO" id="GO:0005096">
    <property type="term" value="F:GTPase activator activity"/>
    <property type="evidence" value="ECO:0007669"/>
    <property type="project" value="InterPro"/>
</dbReference>
<evidence type="ECO:0000313" key="2">
    <source>
        <dbReference type="Proteomes" id="UP000006671"/>
    </source>
</evidence>
<dbReference type="GO" id="GO:0006913">
    <property type="term" value="P:nucleocytoplasmic transport"/>
    <property type="evidence" value="ECO:0007669"/>
    <property type="project" value="TreeGrafter"/>
</dbReference>
<dbReference type="InterPro" id="IPR027038">
    <property type="entry name" value="RanGap"/>
</dbReference>
<proteinExistence type="predicted"/>
<dbReference type="GO" id="GO:0031267">
    <property type="term" value="F:small GTPase binding"/>
    <property type="evidence" value="ECO:0007669"/>
    <property type="project" value="TreeGrafter"/>
</dbReference>
<dbReference type="InterPro" id="IPR032675">
    <property type="entry name" value="LRR_dom_sf"/>
</dbReference>
<evidence type="ECO:0000313" key="1">
    <source>
        <dbReference type="EMBL" id="EFC36929.1"/>
    </source>
</evidence>
<dbReference type="PANTHER" id="PTHR24113:SF15">
    <property type="entry name" value="NACHT DOMAIN-CONTAINING PROTEIN"/>
    <property type="match status" value="1"/>
</dbReference>
<name>D2W1V0_NAEGR</name>
<reference evidence="1 2" key="1">
    <citation type="journal article" date="2010" name="Cell">
        <title>The genome of Naegleria gruberi illuminates early eukaryotic versatility.</title>
        <authorList>
            <person name="Fritz-Laylin L.K."/>
            <person name="Prochnik S.E."/>
            <person name="Ginger M.L."/>
            <person name="Dacks J.B."/>
            <person name="Carpenter M.L."/>
            <person name="Field M.C."/>
            <person name="Kuo A."/>
            <person name="Paredez A."/>
            <person name="Chapman J."/>
            <person name="Pham J."/>
            <person name="Shu S."/>
            <person name="Neupane R."/>
            <person name="Cipriano M."/>
            <person name="Mancuso J."/>
            <person name="Tu H."/>
            <person name="Salamov A."/>
            <person name="Lindquist E."/>
            <person name="Shapiro H."/>
            <person name="Lucas S."/>
            <person name="Grigoriev I.V."/>
            <person name="Cande W.Z."/>
            <person name="Fulton C."/>
            <person name="Rokhsar D.S."/>
            <person name="Dawson S.C."/>
        </authorList>
    </citation>
    <scope>NUCLEOTIDE SEQUENCE [LARGE SCALE GENOMIC DNA]</scope>
    <source>
        <strain evidence="1 2">NEG-M</strain>
    </source>
</reference>
<dbReference type="KEGG" id="ngr:NAEGRDRAFT_75278"/>
<dbReference type="RefSeq" id="XP_002669673.1">
    <property type="nucleotide sequence ID" value="XM_002669627.1"/>
</dbReference>
<organism evidence="2">
    <name type="scientific">Naegleria gruberi</name>
    <name type="common">Amoeba</name>
    <dbReference type="NCBI Taxonomy" id="5762"/>
    <lineage>
        <taxon>Eukaryota</taxon>
        <taxon>Discoba</taxon>
        <taxon>Heterolobosea</taxon>
        <taxon>Tetramitia</taxon>
        <taxon>Eutetramitia</taxon>
        <taxon>Vahlkampfiidae</taxon>
        <taxon>Naegleria</taxon>
    </lineage>
</organism>
<dbReference type="OrthoDB" id="676979at2759"/>
<dbReference type="Gene3D" id="3.80.10.10">
    <property type="entry name" value="Ribonuclease Inhibitor"/>
    <property type="match status" value="1"/>
</dbReference>
<dbReference type="GeneID" id="8857097"/>
<dbReference type="GO" id="GO:0005634">
    <property type="term" value="C:nucleus"/>
    <property type="evidence" value="ECO:0007669"/>
    <property type="project" value="TreeGrafter"/>
</dbReference>
<dbReference type="VEuPathDB" id="AmoebaDB:NAEGRDRAFT_75278"/>
<dbReference type="Proteomes" id="UP000006671">
    <property type="component" value="Unassembled WGS sequence"/>
</dbReference>
<dbReference type="EMBL" id="GG738923">
    <property type="protein sequence ID" value="EFC36929.1"/>
    <property type="molecule type" value="Genomic_DNA"/>
</dbReference>
<gene>
    <name evidence="1" type="ORF">NAEGRDRAFT_75278</name>
</gene>
<dbReference type="InParanoid" id="D2W1V0"/>
<dbReference type="GO" id="GO:0005829">
    <property type="term" value="C:cytosol"/>
    <property type="evidence" value="ECO:0007669"/>
    <property type="project" value="TreeGrafter"/>
</dbReference>